<protein>
    <recommendedName>
        <fullName evidence="3">PE domain-containing protein</fullName>
    </recommendedName>
</protein>
<dbReference type="OrthoDB" id="4561944at2"/>
<name>A0A5N0E1C4_9NOCA</name>
<sequence length="127" mass="12520">MANITFTGDPHVMQASANSTAACHAELEGHLRALTGVQDGMQVALVSPGAGQAVNTALGNAYVAGKALSGSLQEIIDTLSQFGVTVDVQDTDAASRVHAAAGSAGILGDTGSVAPSGTPAIDTSSWA</sequence>
<reference evidence="1 2" key="1">
    <citation type="submission" date="2019-09" db="EMBL/GenBank/DDBJ databases">
        <authorList>
            <person name="Wang X."/>
        </authorList>
    </citation>
    <scope>NUCLEOTIDE SEQUENCE [LARGE SCALE GENOMIC DNA]</scope>
    <source>
        <strain evidence="1 2">CICC 11023</strain>
    </source>
</reference>
<organism evidence="1 2">
    <name type="scientific">Nocardia colli</name>
    <dbReference type="NCBI Taxonomy" id="2545717"/>
    <lineage>
        <taxon>Bacteria</taxon>
        <taxon>Bacillati</taxon>
        <taxon>Actinomycetota</taxon>
        <taxon>Actinomycetes</taxon>
        <taxon>Mycobacteriales</taxon>
        <taxon>Nocardiaceae</taxon>
        <taxon>Nocardia</taxon>
    </lineage>
</organism>
<dbReference type="Proteomes" id="UP000323876">
    <property type="component" value="Unassembled WGS sequence"/>
</dbReference>
<comment type="caution">
    <text evidence="1">The sequence shown here is derived from an EMBL/GenBank/DDBJ whole genome shotgun (WGS) entry which is preliminary data.</text>
</comment>
<proteinExistence type="predicted"/>
<dbReference type="EMBL" id="VXLC01000031">
    <property type="protein sequence ID" value="KAA8881914.1"/>
    <property type="molecule type" value="Genomic_DNA"/>
</dbReference>
<gene>
    <name evidence="1" type="ORF">F3087_40320</name>
</gene>
<evidence type="ECO:0000313" key="2">
    <source>
        <dbReference type="Proteomes" id="UP000323876"/>
    </source>
</evidence>
<dbReference type="RefSeq" id="WP_150407439.1">
    <property type="nucleotide sequence ID" value="NZ_VXLC01000031.1"/>
</dbReference>
<evidence type="ECO:0008006" key="3">
    <source>
        <dbReference type="Google" id="ProtNLM"/>
    </source>
</evidence>
<accession>A0A5N0E1C4</accession>
<evidence type="ECO:0000313" key="1">
    <source>
        <dbReference type="EMBL" id="KAA8881914.1"/>
    </source>
</evidence>
<keyword evidence="2" id="KW-1185">Reference proteome</keyword>
<dbReference type="AlphaFoldDB" id="A0A5N0E1C4"/>